<accession>A0AA97PJ12</accession>
<reference evidence="1" key="1">
    <citation type="journal article" date="2012" name="PLoS Genet.">
        <title>Comparative analysis of the genomes of two field isolates of the rice blast fungus Magnaporthe oryzae.</title>
        <authorList>
            <person name="Xue M."/>
            <person name="Yang J."/>
            <person name="Li Z."/>
            <person name="Hu S."/>
            <person name="Yao N."/>
            <person name="Dean R.A."/>
            <person name="Zhao W."/>
            <person name="Shen M."/>
            <person name="Zhang H."/>
            <person name="Li C."/>
            <person name="Liu L."/>
            <person name="Cao L."/>
            <person name="Xu X."/>
            <person name="Xing Y."/>
            <person name="Hsiang T."/>
            <person name="Zhang Z."/>
            <person name="Xu J.R."/>
            <person name="Peng Y.L."/>
        </authorList>
    </citation>
    <scope>NUCLEOTIDE SEQUENCE</scope>
    <source>
        <strain evidence="1">Y34</strain>
    </source>
</reference>
<proteinExistence type="predicted"/>
<sequence length="204" mass="23417">MAIHRTKTSLSQSLPQVVKTRVVSTDKERHLDSRRRVIYSAHIMVNPLLEKHAITSDRAHTFTHTLMKQVVTVSDLQNNPDHIEFSERKVWQLHDGLWVFLRRESHTGINANGQRPPRNFGIHLRKLDRLIRKGKGMQVKILEMYGVLVDDCDNDWAAGHNHHVDEMWDGSRSYSQTIKTIAKKAKTITDTKTTRALEVVGGVD</sequence>
<dbReference type="AlphaFoldDB" id="A0AA97PJ12"/>
<evidence type="ECO:0000313" key="1">
    <source>
        <dbReference type="EMBL" id="ELQ36349.1"/>
    </source>
</evidence>
<name>A0AA97PJ12_PYRO3</name>
<dbReference type="EMBL" id="JH793700">
    <property type="protein sequence ID" value="ELQ36349.1"/>
    <property type="molecule type" value="Genomic_DNA"/>
</dbReference>
<gene>
    <name evidence="1" type="ORF">OOU_Y34scaffold00666g210</name>
</gene>
<organism evidence="1">
    <name type="scientific">Pyricularia oryzae (strain Y34)</name>
    <name type="common">Rice blast fungus</name>
    <name type="synonym">Magnaporthe oryzae</name>
    <dbReference type="NCBI Taxonomy" id="1143189"/>
    <lineage>
        <taxon>Eukaryota</taxon>
        <taxon>Fungi</taxon>
        <taxon>Dikarya</taxon>
        <taxon>Ascomycota</taxon>
        <taxon>Pezizomycotina</taxon>
        <taxon>Sordariomycetes</taxon>
        <taxon>Sordariomycetidae</taxon>
        <taxon>Magnaporthales</taxon>
        <taxon>Pyriculariaceae</taxon>
        <taxon>Pyricularia</taxon>
    </lineage>
</organism>
<dbReference type="Proteomes" id="UP000011086">
    <property type="component" value="Unassembled WGS sequence"/>
</dbReference>
<protein>
    <submittedName>
        <fullName evidence="1">Uncharacterized protein</fullName>
    </submittedName>
</protein>